<dbReference type="AlphaFoldDB" id="A0A1M6QEH0"/>
<dbReference type="EMBL" id="JAVDRP010000010">
    <property type="protein sequence ID" value="MDR6411280.1"/>
    <property type="molecule type" value="Genomic_DNA"/>
</dbReference>
<dbReference type="Proteomes" id="UP001264340">
    <property type="component" value="Unassembled WGS sequence"/>
</dbReference>
<accession>A0A1M6QEH0</accession>
<dbReference type="OrthoDB" id="9007456at2"/>
<gene>
    <name evidence="1" type="ORF">J2804_004708</name>
    <name evidence="2" type="ORF">SAMN05192548_101592</name>
</gene>
<reference evidence="1 4" key="2">
    <citation type="submission" date="2023-07" db="EMBL/GenBank/DDBJ databases">
        <title>Sorghum-associated microbial communities from plants grown in Nebraska, USA.</title>
        <authorList>
            <person name="Schachtman D."/>
        </authorList>
    </citation>
    <scope>NUCLEOTIDE SEQUENCE [LARGE SCALE GENOMIC DNA]</scope>
    <source>
        <strain evidence="1 4">DS1316</strain>
    </source>
</reference>
<evidence type="ECO:0000313" key="3">
    <source>
        <dbReference type="Proteomes" id="UP000184395"/>
    </source>
</evidence>
<sequence length="71" mass="8236">MNILIDQDIAHISRVMRLSSYGELGDPHLSTHYWRQRLNALLDYDHLTQAQLRAVDGLLLELDELTDDSPY</sequence>
<dbReference type="EMBL" id="FRAB01000015">
    <property type="protein sequence ID" value="SHK18467.1"/>
    <property type="molecule type" value="Genomic_DNA"/>
</dbReference>
<name>A0A1M6QEH0_9BURK</name>
<protein>
    <submittedName>
        <fullName evidence="2">Uncharacterized protein</fullName>
    </submittedName>
</protein>
<keyword evidence="4" id="KW-1185">Reference proteome</keyword>
<evidence type="ECO:0000313" key="2">
    <source>
        <dbReference type="EMBL" id="SHK18467.1"/>
    </source>
</evidence>
<dbReference type="RefSeq" id="WP_073429529.1">
    <property type="nucleotide sequence ID" value="NZ_CADFGY010000009.1"/>
</dbReference>
<reference evidence="2 3" key="1">
    <citation type="submission" date="2016-11" db="EMBL/GenBank/DDBJ databases">
        <authorList>
            <person name="Jaros S."/>
            <person name="Januszkiewicz K."/>
            <person name="Wedrychowicz H."/>
        </authorList>
    </citation>
    <scope>NUCLEOTIDE SEQUENCE [LARGE SCALE GENOMIC DNA]</scope>
    <source>
        <strain evidence="2 3">LMG 20594</strain>
    </source>
</reference>
<dbReference type="Proteomes" id="UP000184395">
    <property type="component" value="Unassembled WGS sequence"/>
</dbReference>
<evidence type="ECO:0000313" key="4">
    <source>
        <dbReference type="Proteomes" id="UP001264340"/>
    </source>
</evidence>
<organism evidence="2 3">
    <name type="scientific">Paraburkholderia terricola</name>
    <dbReference type="NCBI Taxonomy" id="169427"/>
    <lineage>
        <taxon>Bacteria</taxon>
        <taxon>Pseudomonadati</taxon>
        <taxon>Pseudomonadota</taxon>
        <taxon>Betaproteobacteria</taxon>
        <taxon>Burkholderiales</taxon>
        <taxon>Burkholderiaceae</taxon>
        <taxon>Paraburkholderia</taxon>
    </lineage>
</organism>
<proteinExistence type="predicted"/>
<evidence type="ECO:0000313" key="1">
    <source>
        <dbReference type="EMBL" id="MDR6411280.1"/>
    </source>
</evidence>